<dbReference type="InterPro" id="IPR007109">
    <property type="entry name" value="Brix"/>
</dbReference>
<dbReference type="Gene3D" id="3.40.50.10480">
    <property type="entry name" value="Probable brix-domain ribosomal biogenesis protein"/>
    <property type="match status" value="1"/>
</dbReference>
<dbReference type="GO" id="GO:0019843">
    <property type="term" value="F:rRNA binding"/>
    <property type="evidence" value="ECO:0007669"/>
    <property type="project" value="InterPro"/>
</dbReference>
<dbReference type="GO" id="GO:0006364">
    <property type="term" value="P:rRNA processing"/>
    <property type="evidence" value="ECO:0007669"/>
    <property type="project" value="InterPro"/>
</dbReference>
<proteinExistence type="inferred from homology"/>
<evidence type="ECO:0000313" key="5">
    <source>
        <dbReference type="Proteomes" id="UP000251717"/>
    </source>
</evidence>
<dbReference type="InterPro" id="IPR023548">
    <property type="entry name" value="Brix_dom_Rbsml_bgen_prot"/>
</dbReference>
<dbReference type="Proteomes" id="UP000251717">
    <property type="component" value="Unassembled WGS sequence"/>
</dbReference>
<dbReference type="SMART" id="SM00879">
    <property type="entry name" value="Brix"/>
    <property type="match status" value="1"/>
</dbReference>
<keyword evidence="5" id="KW-1185">Reference proteome</keyword>
<comment type="caution">
    <text evidence="4">The sequence shown here is derived from an EMBL/GenBank/DDBJ whole genome shotgun (WGS) entry which is preliminary data.</text>
</comment>
<organism evidence="4 5">
    <name type="scientific">Methanobrevibacter thaueri</name>
    <dbReference type="NCBI Taxonomy" id="190975"/>
    <lineage>
        <taxon>Archaea</taxon>
        <taxon>Methanobacteriati</taxon>
        <taxon>Methanobacteriota</taxon>
        <taxon>Methanomada group</taxon>
        <taxon>Methanobacteria</taxon>
        <taxon>Methanobacteriales</taxon>
        <taxon>Methanobacteriaceae</taxon>
        <taxon>Methanobrevibacter</taxon>
    </lineage>
</organism>
<protein>
    <recommendedName>
        <fullName evidence="2">Probable Brix domain-containing ribosomal biogenesis protein</fullName>
    </recommendedName>
</protein>
<comment type="function">
    <text evidence="2">Probably involved in the biogenesis of the ribosome.</text>
</comment>
<dbReference type="OrthoDB" id="117530at2157"/>
<dbReference type="PROSITE" id="PS50833">
    <property type="entry name" value="BRIX"/>
    <property type="match status" value="1"/>
</dbReference>
<accession>A0A315XNJ3</accession>
<evidence type="ECO:0000259" key="3">
    <source>
        <dbReference type="PROSITE" id="PS50833"/>
    </source>
</evidence>
<dbReference type="AlphaFoldDB" id="A0A315XNJ3"/>
<evidence type="ECO:0000256" key="1">
    <source>
        <dbReference type="ARBA" id="ARBA00022517"/>
    </source>
</evidence>
<reference evidence="4 5" key="1">
    <citation type="submission" date="2017-03" db="EMBL/GenBank/DDBJ databases">
        <title>Genome sequence of Methanobrevibacter thaueri.</title>
        <authorList>
            <person name="Poehlein A."/>
            <person name="Seedorf H."/>
            <person name="Daniel R."/>
        </authorList>
    </citation>
    <scope>NUCLEOTIDE SEQUENCE [LARGE SCALE GENOMIC DNA]</scope>
    <source>
        <strain evidence="4 5">DSM 11995</strain>
    </source>
</reference>
<evidence type="ECO:0000313" key="4">
    <source>
        <dbReference type="EMBL" id="PWB87916.1"/>
    </source>
</evidence>
<dbReference type="SUPFAM" id="SSF52954">
    <property type="entry name" value="Class II aaRS ABD-related"/>
    <property type="match status" value="1"/>
</dbReference>
<sequence>MLISTSRKPSQKTRKFCKNLAHATGFTSVNRGKMNMRELLLKALEVDEYNLAIVNEIKGNPSRISFYSNKGEILLTLLIGATIENEKMNIAPSQLKIVSEVDELNVLGEIFDFDLVDKAEDNYILISKSDDSPARIYFINKFGDRLNFQINVKKIIEVSND</sequence>
<evidence type="ECO:0000256" key="2">
    <source>
        <dbReference type="HAMAP-Rule" id="MF_00699"/>
    </source>
</evidence>
<dbReference type="HAMAP" id="MF_00699">
    <property type="entry name" value="BriX"/>
    <property type="match status" value="1"/>
</dbReference>
<gene>
    <name evidence="4" type="ORF">MBBTH_05030</name>
</gene>
<name>A0A315XNJ3_9EURY</name>
<dbReference type="EMBL" id="MZGS01000016">
    <property type="protein sequence ID" value="PWB87916.1"/>
    <property type="molecule type" value="Genomic_DNA"/>
</dbReference>
<keyword evidence="1 2" id="KW-0690">Ribosome biogenesis</keyword>
<feature type="domain" description="Brix" evidence="3">
    <location>
        <begin position="1"/>
        <end position="161"/>
    </location>
</feature>